<protein>
    <submittedName>
        <fullName evidence="8">Uncharacterized protein</fullName>
    </submittedName>
</protein>
<comment type="caution">
    <text evidence="8">The sequence shown here is derived from an EMBL/GenBank/DDBJ whole genome shotgun (WGS) entry which is preliminary data.</text>
</comment>
<dbReference type="InterPro" id="IPR047623">
    <property type="entry name" value="SatP"/>
</dbReference>
<feature type="compositionally biased region" description="Polar residues" evidence="6">
    <location>
        <begin position="2267"/>
        <end position="2278"/>
    </location>
</feature>
<dbReference type="PANTHER" id="PTHR30178:SF3">
    <property type="entry name" value="SUCCINATE-ACETATE_PROTON SYMPORTER SATP"/>
    <property type="match status" value="1"/>
</dbReference>
<reference evidence="8 9" key="1">
    <citation type="journal article" date="2024" name="Nat. Commun.">
        <title>Phylogenomics reveals the evolutionary origins of lichenization in chlorophyte algae.</title>
        <authorList>
            <person name="Puginier C."/>
            <person name="Libourel C."/>
            <person name="Otte J."/>
            <person name="Skaloud P."/>
            <person name="Haon M."/>
            <person name="Grisel S."/>
            <person name="Petersen M."/>
            <person name="Berrin J.G."/>
            <person name="Delaux P.M."/>
            <person name="Dal Grande F."/>
            <person name="Keller J."/>
        </authorList>
    </citation>
    <scope>NUCLEOTIDE SEQUENCE [LARGE SCALE GENOMIC DNA]</scope>
    <source>
        <strain evidence="8 9">SAG 2043</strain>
    </source>
</reference>
<comment type="subcellular location">
    <subcellularLocation>
        <location evidence="1">Membrane</location>
        <topology evidence="1">Multi-pass membrane protein</topology>
    </subcellularLocation>
</comment>
<dbReference type="InterPro" id="IPR015915">
    <property type="entry name" value="Kelch-typ_b-propeller"/>
</dbReference>
<dbReference type="InterPro" id="IPR047622">
    <property type="entry name" value="GPR1_FUN34_YAAH"/>
</dbReference>
<keyword evidence="3 7" id="KW-0812">Transmembrane</keyword>
<dbReference type="Gene3D" id="1.25.40.10">
    <property type="entry name" value="Tetratricopeptide repeat domain"/>
    <property type="match status" value="1"/>
</dbReference>
<dbReference type="NCBIfam" id="NF038013">
    <property type="entry name" value="AceTr_1"/>
    <property type="match status" value="1"/>
</dbReference>
<evidence type="ECO:0000256" key="1">
    <source>
        <dbReference type="ARBA" id="ARBA00004141"/>
    </source>
</evidence>
<evidence type="ECO:0000256" key="2">
    <source>
        <dbReference type="ARBA" id="ARBA00005587"/>
    </source>
</evidence>
<dbReference type="Gene3D" id="2.120.10.80">
    <property type="entry name" value="Kelch-type beta propeller"/>
    <property type="match status" value="2"/>
</dbReference>
<dbReference type="PROSITE" id="PS01114">
    <property type="entry name" value="GPR1_FUN34_YAAH"/>
    <property type="match status" value="1"/>
</dbReference>
<feature type="transmembrane region" description="Helical" evidence="7">
    <location>
        <begin position="2324"/>
        <end position="2343"/>
    </location>
</feature>
<evidence type="ECO:0000313" key="9">
    <source>
        <dbReference type="Proteomes" id="UP001489004"/>
    </source>
</evidence>
<feature type="transmembrane region" description="Helical" evidence="7">
    <location>
        <begin position="2441"/>
        <end position="2462"/>
    </location>
</feature>
<dbReference type="GO" id="GO:0005886">
    <property type="term" value="C:plasma membrane"/>
    <property type="evidence" value="ECO:0007669"/>
    <property type="project" value="TreeGrafter"/>
</dbReference>
<feature type="transmembrane region" description="Helical" evidence="7">
    <location>
        <begin position="2413"/>
        <end position="2429"/>
    </location>
</feature>
<dbReference type="InterPro" id="IPR011990">
    <property type="entry name" value="TPR-like_helical_dom_sf"/>
</dbReference>
<feature type="compositionally biased region" description="Basic and acidic residues" evidence="6">
    <location>
        <begin position="2231"/>
        <end position="2241"/>
    </location>
</feature>
<dbReference type="GO" id="GO:0015360">
    <property type="term" value="F:acetate:proton symporter activity"/>
    <property type="evidence" value="ECO:0007669"/>
    <property type="project" value="TreeGrafter"/>
</dbReference>
<dbReference type="SUPFAM" id="SSF117281">
    <property type="entry name" value="Kelch motif"/>
    <property type="match status" value="1"/>
</dbReference>
<name>A0AAW1QFV6_9CHLO</name>
<gene>
    <name evidence="8" type="ORF">WJX72_006643</name>
</gene>
<accession>A0AAW1QFV6</accession>
<dbReference type="GO" id="GO:0071422">
    <property type="term" value="P:succinate transmembrane transport"/>
    <property type="evidence" value="ECO:0007669"/>
    <property type="project" value="TreeGrafter"/>
</dbReference>
<dbReference type="EMBL" id="JALJOR010000003">
    <property type="protein sequence ID" value="KAK9820145.1"/>
    <property type="molecule type" value="Genomic_DNA"/>
</dbReference>
<evidence type="ECO:0000256" key="5">
    <source>
        <dbReference type="ARBA" id="ARBA00023136"/>
    </source>
</evidence>
<evidence type="ECO:0000256" key="3">
    <source>
        <dbReference type="ARBA" id="ARBA00022692"/>
    </source>
</evidence>
<sequence length="2493" mass="270958">MTVQNVKSQADGQSAQLSDCSAVSVIDMMSAKQIKDGLRQAENFKDTGNSSYGRKDFTQAFADYTKGILAALRSQGGSQADSELDSQDEVRLFNLRFLEKLTKPNLKTLAALYCNRAAAAAALAAGDAGARAQYTKYVLRDTSFAVRVMTAPGSSAIDWDVALVDEGLRQLYCKARVRRATALEAIGNFSTALTDVSCLSKHPDAVAQLPWSLQDWGSRLEYRLGQHSTTQDMSSQPHPPYRDGGNWQLIRPAWAHSVEFNHGSGWAHHTVMECKGQLWCYGGLEGRCPLTMRELVTIKDANTAPLRTQVIRIKPLQSAPYAVCTLLHDPGRHSDAPPGHAWHSAVVYKGVMFIWGGIARDQRWNPNKCSKLTSWPTVWQLKCDAKDHTMIWSKVQGKGDAPPPLRDHTAVVHKDAMYVFGGSKLHEAISLDQLWKFNLKSMKWELENGGAGARKRRPEERFPLPEPRHGHAAWVYKDWIYIFGGMHTRRVDGQSGSGANATVARGMLGDMWRYHVIDKNWEEVVFHGNPPGPRAHMGVASSRNGTVYLLGGSLSNAPGDVGIRWDESDTKVIHCTDFFEFDSSTSCWMQMAPVDCIISWLSARAGASAAVTESGIVMSVGGYAYGDANMAFASCLAMQIQRLTGPDPAGVPALPVDTVLRSMGKGKAKAAQSKPTANGHAAPASNGMHKYGESIEAYYPSMAYESKHKRGPSAVALHPHDLYDALGGFWWACKMFKGSLGGNKQLALTRLQQVVKVFGTARAAGQYLRNAGAMHSLLVQPGGDVTLYLNTAPRQVPEEELDPNGDMQCQDLMASYCYRMEEGESQVVLQLQQGRCYIKLFAEFQHEAAFSERAARQVREPPAVLLAPKAFKDQKRRPFDLVCAMAAVILKRLAGKDSALLVHCEGPACKRTDQVGLADKAAVVKHEAVCLARRVLPLRPELLVPHMKVNPTLQGAIWPAIPFHQCYPDVAVRLRRLKDLREHAMKYVPRGIQMDTYILVIVDKDPKCTATMREHSCLVPDHYNMDRLLEAVRQLSPSKAAINHVKVSSVRLPSDCTVAAAQQLQERSEGKEPCLYTRPRLTLTALRKVWNAQPHRRRRAAADLQEIKGAVSPLRRPHIQQMQELQKHLEASLNESSNLPESETLLMEAHAMVVMYVFTKTALQAVQGPTADVDALALLATYQTWTMQRQLASQDRLILMHPEHRVLHAFIWVTALMPALVLMSQLCGPSIGAGQNRVQASTGKRVLPASLVASVAELKDRHGTATAKRLGRLVAMAKAFLLETQSDTSRWAMGPGLLTALGEQLATHSQEVDAMLVGQIHYCTRWLNKLETDSWEATGAYDVLSKQEVLYKAFCASQQSFGEFNRFLLDTNGRQRAYLDIMVASHNAWLQESEIMLDRVLNSAINALQAGTARNFCPEESLMEPIRRIYTAKPCAHKVVPENPDNLMTAKLVRVALTGNEAWFEEAARLFRKLPGAPFGGVDVELARIFQDLGKGRAAVVFDWAMRLSELREVVFQTAGYVLVACLLDEERPDVAVDFVGDLLNDIPTIGHGGAATSELEAAILKQLGLPTAVASGSPATATSDGSPRPTYRGNWTAENPNKLLPQAIQLVELVLESLLLNLQAVAVFSLLVLADAERTVLWEAALAILHSRLADSLDAAAAFLTEVEETVNQAGSASDGTKTQAPGLVEELGSTLVHLLVATNSYNDAYQLAVKERLSLTTDARQALLGPLLSRNDPTAVQQLYDVWWEDAPMRPCATMMAAAASLGRVADVVQMFVGSTADAGQVAKQESFRKQTGLSVARTCLLSAAGQELLLKGLADNGAQASAYEALLLACLQIANESAAAAAETSPAVGLLCQLHHQAAFAGMEVTGQTWAGTLGYLSQHGLARPLAQMHRLSRGLAVALDTLRSAMMLCVERGKKGENDALTVFSCLQDHPEAPSRMIAADLQAAVGACIAVGDARQALAWAQRHRSLLTSRWTPDQWAALLRSLYKTAETAEVQAGLDLLLATLTMPGALSSSTQRQMYRQIMAVCLGEGNLPGALQVYHASNEAGVAMRTSHLGSLLGLLAGMPEGSYAGQAALVKAYVRSASKQDAIPANTADVYAAQWLHEEHDIDIPSLFEHVRNTHGLEELGSSLWSAALVAYRRLDLLPDVLHAFKYQAAHPHLQLSHPLALDAVVAALVAAGHVTAGAELLLSPPDSLKEGVSMASIHSFVAMMVEAAGNAAGDYHSEGQGRDPESQLPKTPRGVLRNTGHDGGAGIKRTSLGNVSMGSRSSKPGLPVMDPTYRAGNPVPLGLYAFGLTTMLLQGVTTGMTEPATSNLAAAFALFFGGLVQLLAGMWEFKRNAVFGATAFSSYGGFWLSYGLYSILATAGIFAAPAPEGLQMMLSLWGILTFILFICTIALSRALQVLFLSLAATFFLLAGGVKNHTCDQVAGGVGLWVGLVAWYIATAEIVNALWRQTILPLGVMKLARLEPELRDPLYDHGTEMI</sequence>
<keyword evidence="5 7" id="KW-0472">Membrane</keyword>
<keyword evidence="9" id="KW-1185">Reference proteome</keyword>
<dbReference type="Proteomes" id="UP001489004">
    <property type="component" value="Unassembled WGS sequence"/>
</dbReference>
<evidence type="ECO:0000256" key="4">
    <source>
        <dbReference type="ARBA" id="ARBA00022989"/>
    </source>
</evidence>
<feature type="region of interest" description="Disordered" evidence="6">
    <location>
        <begin position="668"/>
        <end position="688"/>
    </location>
</feature>
<evidence type="ECO:0000313" key="8">
    <source>
        <dbReference type="EMBL" id="KAK9820145.1"/>
    </source>
</evidence>
<evidence type="ECO:0000256" key="7">
    <source>
        <dbReference type="SAM" id="Phobius"/>
    </source>
</evidence>
<dbReference type="Pfam" id="PF01184">
    <property type="entry name" value="Gpr1_Fun34_YaaH"/>
    <property type="match status" value="1"/>
</dbReference>
<feature type="transmembrane region" description="Helical" evidence="7">
    <location>
        <begin position="2389"/>
        <end position="2407"/>
    </location>
</feature>
<comment type="similarity">
    <text evidence="2">Belongs to the acetate uptake transporter (AceTr) (TC 2.A.96) family.</text>
</comment>
<dbReference type="Pfam" id="PF24681">
    <property type="entry name" value="Kelch_KLHDC2_KLHL20_DRC7"/>
    <property type="match status" value="1"/>
</dbReference>
<proteinExistence type="inferred from homology"/>
<feature type="region of interest" description="Disordered" evidence="6">
    <location>
        <begin position="2229"/>
        <end position="2285"/>
    </location>
</feature>
<organism evidence="8 9">
    <name type="scientific">[Myrmecia] bisecta</name>
    <dbReference type="NCBI Taxonomy" id="41462"/>
    <lineage>
        <taxon>Eukaryota</taxon>
        <taxon>Viridiplantae</taxon>
        <taxon>Chlorophyta</taxon>
        <taxon>core chlorophytes</taxon>
        <taxon>Trebouxiophyceae</taxon>
        <taxon>Trebouxiales</taxon>
        <taxon>Trebouxiaceae</taxon>
        <taxon>Myrmecia</taxon>
    </lineage>
</organism>
<keyword evidence="4 7" id="KW-1133">Transmembrane helix</keyword>
<dbReference type="PANTHER" id="PTHR30178">
    <property type="entry name" value="INNER MEMBRANE PROTEIN YAAH"/>
    <property type="match status" value="1"/>
</dbReference>
<evidence type="ECO:0000256" key="6">
    <source>
        <dbReference type="SAM" id="MobiDB-lite"/>
    </source>
</evidence>
<dbReference type="InterPro" id="IPR000791">
    <property type="entry name" value="Gpr1/Fun34/SatP-like"/>
</dbReference>